<evidence type="ECO:0000313" key="2">
    <source>
        <dbReference type="Proteomes" id="UP001392318"/>
    </source>
</evidence>
<accession>A0ACC6RXB1</accession>
<reference evidence="1" key="1">
    <citation type="submission" date="2024-01" db="EMBL/GenBank/DDBJ databases">
        <title>The diversity of rhizobia nodulating Mimosa spp. in eleven states of Brazil covering several biomes is determined by host plant, location, and edaphic factors.</title>
        <authorList>
            <person name="Rouws L."/>
            <person name="Barauna A."/>
            <person name="Beukes C."/>
            <person name="De Faria S.M."/>
            <person name="Gross E."/>
            <person name="Dos Reis Junior F.B."/>
            <person name="Simon M."/>
            <person name="Maluk M."/>
            <person name="Odee D.W."/>
            <person name="Kenicer G."/>
            <person name="Young J.P.W."/>
            <person name="Reis V.M."/>
            <person name="Zilli J."/>
            <person name="James E.K."/>
        </authorList>
    </citation>
    <scope>NUCLEOTIDE SEQUENCE</scope>
    <source>
        <strain evidence="1">JPY452</strain>
    </source>
</reference>
<dbReference type="EMBL" id="JAYMRU010000070">
    <property type="protein sequence ID" value="MEM5406278.1"/>
    <property type="molecule type" value="Genomic_DNA"/>
</dbReference>
<name>A0ACC6RXB1_9BURK</name>
<gene>
    <name evidence="1" type="ORF">VSR83_40945</name>
</gene>
<evidence type="ECO:0000313" key="1">
    <source>
        <dbReference type="EMBL" id="MEM5406278.1"/>
    </source>
</evidence>
<comment type="caution">
    <text evidence="1">The sequence shown here is derived from an EMBL/GenBank/DDBJ whole genome shotgun (WGS) entry which is preliminary data.</text>
</comment>
<sequence>MPGQSGMTGRPKMNQQGTSMNKVFYVPGTAHAIDYAREMPDGRIISYWQGRTLEEIAEDHPGAILCDEAEFLRQQSAALKQPPQAITEREYYEALEVIPPLNWRGAAGFESFMFCEFYSGNVTYIYVRNRASGQHWRLRDDAGLSHDDIVRRVTAQPGGEA</sequence>
<proteinExistence type="predicted"/>
<dbReference type="Proteomes" id="UP001392318">
    <property type="component" value="Unassembled WGS sequence"/>
</dbReference>
<keyword evidence="2" id="KW-1185">Reference proteome</keyword>
<organism evidence="1 2">
    <name type="scientific">Paraburkholderia unamae</name>
    <dbReference type="NCBI Taxonomy" id="219649"/>
    <lineage>
        <taxon>Bacteria</taxon>
        <taxon>Pseudomonadati</taxon>
        <taxon>Pseudomonadota</taxon>
        <taxon>Betaproteobacteria</taxon>
        <taxon>Burkholderiales</taxon>
        <taxon>Burkholderiaceae</taxon>
        <taxon>Paraburkholderia</taxon>
    </lineage>
</organism>
<protein>
    <submittedName>
        <fullName evidence="1">Uncharacterized protein</fullName>
    </submittedName>
</protein>